<feature type="region of interest" description="Disordered" evidence="1">
    <location>
        <begin position="1"/>
        <end position="30"/>
    </location>
</feature>
<dbReference type="InterPro" id="IPR038883">
    <property type="entry name" value="AN11006-like"/>
</dbReference>
<dbReference type="OrthoDB" id="5413827at2759"/>
<proteinExistence type="predicted"/>
<dbReference type="Proteomes" id="UP000325902">
    <property type="component" value="Unassembled WGS sequence"/>
</dbReference>
<sequence>MDRAADPSFQKTVNHKRLRSSSDGTDPTIHEPLAKRAKVDSAEDHSLGLHTSLTANQEPGHMTLGLGKPSSQQSADRTIFRWNDLPGELKNQIYAYALTDPAPISGTYPWKRAERDDLLVNLLLVSKEIYAEGAPILYGANTFRFSACQSVEKWLDQIGTNAAKWVKNITLELDHPWAVRRAHSMHIRLRAVEALDNFVVVNKCSHPLNALEASVWINQLGEASQWLLELGDNKADRDAAIDHIFTHAGSYDTLKPWIPGEVWGRHFAVVVSAVEESQKIKLRDGLKLQASLNARRLH</sequence>
<dbReference type="EMBL" id="VCHE01000043">
    <property type="protein sequence ID" value="KAB2574451.1"/>
    <property type="molecule type" value="Genomic_DNA"/>
</dbReference>
<evidence type="ECO:0000313" key="3">
    <source>
        <dbReference type="Proteomes" id="UP000325902"/>
    </source>
</evidence>
<comment type="caution">
    <text evidence="2">The sequence shown here is derived from an EMBL/GenBank/DDBJ whole genome shotgun (WGS) entry which is preliminary data.</text>
</comment>
<evidence type="ECO:0000256" key="1">
    <source>
        <dbReference type="SAM" id="MobiDB-lite"/>
    </source>
</evidence>
<organism evidence="2 3">
    <name type="scientific">Lasiodiplodia theobromae</name>
    <dbReference type="NCBI Taxonomy" id="45133"/>
    <lineage>
        <taxon>Eukaryota</taxon>
        <taxon>Fungi</taxon>
        <taxon>Dikarya</taxon>
        <taxon>Ascomycota</taxon>
        <taxon>Pezizomycotina</taxon>
        <taxon>Dothideomycetes</taxon>
        <taxon>Dothideomycetes incertae sedis</taxon>
        <taxon>Botryosphaeriales</taxon>
        <taxon>Botryosphaeriaceae</taxon>
        <taxon>Lasiodiplodia</taxon>
    </lineage>
</organism>
<name>A0A5N5D9Y3_9PEZI</name>
<reference evidence="2 3" key="1">
    <citation type="journal article" date="2019" name="Sci. Rep.">
        <title>A multi-omics analysis of the grapevine pathogen Lasiodiplodia theobromae reveals that temperature affects the expression of virulence- and pathogenicity-related genes.</title>
        <authorList>
            <person name="Felix C."/>
            <person name="Meneses R."/>
            <person name="Goncalves M.F.M."/>
            <person name="Tilleman L."/>
            <person name="Duarte A.S."/>
            <person name="Jorrin-Novo J.V."/>
            <person name="Van de Peer Y."/>
            <person name="Deforce D."/>
            <person name="Van Nieuwerburgh F."/>
            <person name="Esteves A.C."/>
            <person name="Alves A."/>
        </authorList>
    </citation>
    <scope>NUCLEOTIDE SEQUENCE [LARGE SCALE GENOMIC DNA]</scope>
    <source>
        <strain evidence="2 3">LA-SOL3</strain>
    </source>
</reference>
<gene>
    <name evidence="2" type="ORF">DBV05_g6840</name>
</gene>
<keyword evidence="3" id="KW-1185">Reference proteome</keyword>
<protein>
    <submittedName>
        <fullName evidence="2">Uncharacterized protein</fullName>
    </submittedName>
</protein>
<dbReference type="PANTHER" id="PTHR42085:SF2">
    <property type="entry name" value="F-BOX DOMAIN-CONTAINING PROTEIN"/>
    <property type="match status" value="1"/>
</dbReference>
<accession>A0A5N5D9Y3</accession>
<dbReference type="AlphaFoldDB" id="A0A5N5D9Y3"/>
<dbReference type="PANTHER" id="PTHR42085">
    <property type="entry name" value="F-BOX DOMAIN-CONTAINING PROTEIN"/>
    <property type="match status" value="1"/>
</dbReference>
<evidence type="ECO:0000313" key="2">
    <source>
        <dbReference type="EMBL" id="KAB2574451.1"/>
    </source>
</evidence>